<evidence type="ECO:0000313" key="2">
    <source>
        <dbReference type="Proteomes" id="UP001162480"/>
    </source>
</evidence>
<gene>
    <name evidence="1" type="ORF">OCTVUL_1B018187</name>
</gene>
<sequence length="134" mass="15497">MRRIHSGVFPQTVSLARRVFTVHCGRGKSSDSETSRAILVNTKNFQVPTLSMWVDDSILAAAQVMAVEPLEDMSTSEDCHLDDNGDKVNEIHNLVYEHQRQRKRRFYDEVEENEGTFDTRIMLSVVRVYYNCRT</sequence>
<dbReference type="AlphaFoldDB" id="A0AA36F3Q2"/>
<accession>A0AA36F3Q2</accession>
<protein>
    <submittedName>
        <fullName evidence="1">Uncharacterized protein</fullName>
    </submittedName>
</protein>
<name>A0AA36F3Q2_OCTVU</name>
<proteinExistence type="predicted"/>
<organism evidence="1 2">
    <name type="scientific">Octopus vulgaris</name>
    <name type="common">Common octopus</name>
    <dbReference type="NCBI Taxonomy" id="6645"/>
    <lineage>
        <taxon>Eukaryota</taxon>
        <taxon>Metazoa</taxon>
        <taxon>Spiralia</taxon>
        <taxon>Lophotrochozoa</taxon>
        <taxon>Mollusca</taxon>
        <taxon>Cephalopoda</taxon>
        <taxon>Coleoidea</taxon>
        <taxon>Octopodiformes</taxon>
        <taxon>Octopoda</taxon>
        <taxon>Incirrata</taxon>
        <taxon>Octopodidae</taxon>
        <taxon>Octopus</taxon>
    </lineage>
</organism>
<dbReference type="Proteomes" id="UP001162480">
    <property type="component" value="Chromosome 4"/>
</dbReference>
<dbReference type="EMBL" id="OX597817">
    <property type="protein sequence ID" value="CAI9721418.1"/>
    <property type="molecule type" value="Genomic_DNA"/>
</dbReference>
<keyword evidence="2" id="KW-1185">Reference proteome</keyword>
<reference evidence="1" key="1">
    <citation type="submission" date="2023-08" db="EMBL/GenBank/DDBJ databases">
        <authorList>
            <person name="Alioto T."/>
            <person name="Alioto T."/>
            <person name="Gomez Garrido J."/>
        </authorList>
    </citation>
    <scope>NUCLEOTIDE SEQUENCE</scope>
</reference>
<evidence type="ECO:0000313" key="1">
    <source>
        <dbReference type="EMBL" id="CAI9721418.1"/>
    </source>
</evidence>